<dbReference type="GO" id="GO:0016020">
    <property type="term" value="C:membrane"/>
    <property type="evidence" value="ECO:0007669"/>
    <property type="project" value="TreeGrafter"/>
</dbReference>
<dbReference type="PROSITE" id="PS00061">
    <property type="entry name" value="ADH_SHORT"/>
    <property type="match status" value="1"/>
</dbReference>
<reference evidence="4" key="2">
    <citation type="submission" date="2021-04" db="EMBL/GenBank/DDBJ databases">
        <authorList>
            <person name="Gilroy R."/>
        </authorList>
    </citation>
    <scope>NUCLEOTIDE SEQUENCE</scope>
    <source>
        <strain evidence="4">ChiGjej1B1-98</strain>
    </source>
</reference>
<dbReference type="PRINTS" id="PR00081">
    <property type="entry name" value="GDHRDH"/>
</dbReference>
<dbReference type="Pfam" id="PF00106">
    <property type="entry name" value="adh_short"/>
    <property type="match status" value="1"/>
</dbReference>
<dbReference type="GO" id="GO:0016491">
    <property type="term" value="F:oxidoreductase activity"/>
    <property type="evidence" value="ECO:0007669"/>
    <property type="project" value="UniProtKB-KW"/>
</dbReference>
<proteinExistence type="inferred from homology"/>
<dbReference type="PANTHER" id="PTHR44196:SF2">
    <property type="entry name" value="SHORT-CHAIN DEHYDROGENASE-RELATED"/>
    <property type="match status" value="1"/>
</dbReference>
<accession>A0A9D1YUI8</accession>
<dbReference type="SUPFAM" id="SSF51735">
    <property type="entry name" value="NAD(P)-binding Rossmann-fold domains"/>
    <property type="match status" value="1"/>
</dbReference>
<dbReference type="CDD" id="cd05233">
    <property type="entry name" value="SDR_c"/>
    <property type="match status" value="1"/>
</dbReference>
<dbReference type="InterPro" id="IPR020904">
    <property type="entry name" value="Sc_DH/Rdtase_CS"/>
</dbReference>
<evidence type="ECO:0000256" key="2">
    <source>
        <dbReference type="ARBA" id="ARBA00023002"/>
    </source>
</evidence>
<gene>
    <name evidence="4" type="ORF">H9830_06920</name>
</gene>
<name>A0A9D1YUI8_9MICO</name>
<protein>
    <submittedName>
        <fullName evidence="4">SDR family NAD(P)-dependent oxidoreductase</fullName>
    </submittedName>
</protein>
<dbReference type="EMBL" id="DXDC01000203">
    <property type="protein sequence ID" value="HIY65992.1"/>
    <property type="molecule type" value="Genomic_DNA"/>
</dbReference>
<comment type="caution">
    <text evidence="4">The sequence shown here is derived from an EMBL/GenBank/DDBJ whole genome shotgun (WGS) entry which is preliminary data.</text>
</comment>
<dbReference type="PANTHER" id="PTHR44196">
    <property type="entry name" value="DEHYDROGENASE/REDUCTASE SDR FAMILY MEMBER 7B"/>
    <property type="match status" value="1"/>
</dbReference>
<dbReference type="AlphaFoldDB" id="A0A9D1YUI8"/>
<reference evidence="4" key="1">
    <citation type="journal article" date="2021" name="PeerJ">
        <title>Extensive microbial diversity within the chicken gut microbiome revealed by metagenomics and culture.</title>
        <authorList>
            <person name="Gilroy R."/>
            <person name="Ravi A."/>
            <person name="Getino M."/>
            <person name="Pursley I."/>
            <person name="Horton D.L."/>
            <person name="Alikhan N.F."/>
            <person name="Baker D."/>
            <person name="Gharbi K."/>
            <person name="Hall N."/>
            <person name="Watson M."/>
            <person name="Adriaenssens E.M."/>
            <person name="Foster-Nyarko E."/>
            <person name="Jarju S."/>
            <person name="Secka A."/>
            <person name="Antonio M."/>
            <person name="Oren A."/>
            <person name="Chaudhuri R.R."/>
            <person name="La Ragione R."/>
            <person name="Hildebrand F."/>
            <person name="Pallen M.J."/>
        </authorList>
    </citation>
    <scope>NUCLEOTIDE SEQUENCE</scope>
    <source>
        <strain evidence="4">ChiGjej1B1-98</strain>
    </source>
</reference>
<evidence type="ECO:0000256" key="1">
    <source>
        <dbReference type="ARBA" id="ARBA00006484"/>
    </source>
</evidence>
<dbReference type="PIRSF" id="PIRSF000126">
    <property type="entry name" value="11-beta-HSD1"/>
    <property type="match status" value="1"/>
</dbReference>
<dbReference type="Proteomes" id="UP000824005">
    <property type="component" value="Unassembled WGS sequence"/>
</dbReference>
<sequence>MSYTALVTGASTGLGAEFCRQLSQLGVDLVLVARNTARLEALAEDLATNCEILEADLLTEKGQQSVANRLADRKRPIDILVNNAGFGIASSFDTSDIRGERRLHEILSWVPLALCHAAIPGMRERGRGWIINVASVAGLVPGGSYSAAKAGVISLSRSLGLRYGRGGINVTALCPGFTHTEFHDRMGTGGDGIPAFAWADARTVVREGIRAVRRGKLVAVSDWKYRAVRPLLPLVPRPIMEIALADGHRRLGN</sequence>
<evidence type="ECO:0000256" key="3">
    <source>
        <dbReference type="RuleBase" id="RU000363"/>
    </source>
</evidence>
<dbReference type="PRINTS" id="PR00080">
    <property type="entry name" value="SDRFAMILY"/>
</dbReference>
<comment type="similarity">
    <text evidence="1 3">Belongs to the short-chain dehydrogenases/reductases (SDR) family.</text>
</comment>
<evidence type="ECO:0000313" key="5">
    <source>
        <dbReference type="Proteomes" id="UP000824005"/>
    </source>
</evidence>
<organism evidence="4 5">
    <name type="scientific">Candidatus Agrococcus pullicola</name>
    <dbReference type="NCBI Taxonomy" id="2838429"/>
    <lineage>
        <taxon>Bacteria</taxon>
        <taxon>Bacillati</taxon>
        <taxon>Actinomycetota</taxon>
        <taxon>Actinomycetes</taxon>
        <taxon>Micrococcales</taxon>
        <taxon>Microbacteriaceae</taxon>
        <taxon>Agrococcus</taxon>
    </lineage>
</organism>
<dbReference type="InterPro" id="IPR036291">
    <property type="entry name" value="NAD(P)-bd_dom_sf"/>
</dbReference>
<dbReference type="Gene3D" id="3.40.50.720">
    <property type="entry name" value="NAD(P)-binding Rossmann-like Domain"/>
    <property type="match status" value="1"/>
</dbReference>
<keyword evidence="2" id="KW-0560">Oxidoreductase</keyword>
<evidence type="ECO:0000313" key="4">
    <source>
        <dbReference type="EMBL" id="HIY65992.1"/>
    </source>
</evidence>
<dbReference type="InterPro" id="IPR002347">
    <property type="entry name" value="SDR_fam"/>
</dbReference>